<proteinExistence type="predicted"/>
<dbReference type="OrthoDB" id="9770452at2"/>
<keyword evidence="2" id="KW-1185">Reference proteome</keyword>
<dbReference type="SUPFAM" id="SSF51395">
    <property type="entry name" value="FMN-linked oxidoreductases"/>
    <property type="match status" value="1"/>
</dbReference>
<sequence length="68" mass="7605">MIPASIDDLRELSRRRIPKLVFDYLDGAAGPDWVIRHFSNDLDRAMALLGCLTCDDLRHAEVLAGPVL</sequence>
<evidence type="ECO:0000313" key="1">
    <source>
        <dbReference type="EMBL" id="CTQ72283.1"/>
    </source>
</evidence>
<dbReference type="GeneID" id="97670534"/>
<dbReference type="RefSeq" id="WP_055110936.1">
    <property type="nucleotide sequence ID" value="NZ_CXWA01000006.1"/>
</dbReference>
<dbReference type="EMBL" id="CXWC01000011">
    <property type="protein sequence ID" value="CTQ72283.1"/>
    <property type="molecule type" value="Genomic_DNA"/>
</dbReference>
<dbReference type="STRING" id="311410.LA5095_00040"/>
<dbReference type="AlphaFoldDB" id="A0A0M6ZQU0"/>
<evidence type="ECO:0000313" key="2">
    <source>
        <dbReference type="Proteomes" id="UP000049983"/>
    </source>
</evidence>
<reference evidence="2" key="1">
    <citation type="submission" date="2015-07" db="EMBL/GenBank/DDBJ databases">
        <authorList>
            <person name="Rodrigo-Torres Lidia"/>
            <person name="Arahal R.David."/>
        </authorList>
    </citation>
    <scope>NUCLEOTIDE SEQUENCE [LARGE SCALE GENOMIC DNA]</scope>
    <source>
        <strain evidence="2">CECT 5096</strain>
    </source>
</reference>
<protein>
    <submittedName>
        <fullName evidence="1">L-lactate dehydrogenase (FMN-dependent)-hydroxy acid dehydrogenases</fullName>
    </submittedName>
</protein>
<dbReference type="Proteomes" id="UP000049983">
    <property type="component" value="Unassembled WGS sequence"/>
</dbReference>
<name>A0A0M6ZQU0_9HYPH</name>
<gene>
    <name evidence="1" type="ORF">LA5096_03181</name>
</gene>
<accession>A0A0M6ZQU0</accession>
<organism evidence="1 2">
    <name type="scientific">Roseibium album</name>
    <dbReference type="NCBI Taxonomy" id="311410"/>
    <lineage>
        <taxon>Bacteria</taxon>
        <taxon>Pseudomonadati</taxon>
        <taxon>Pseudomonadota</taxon>
        <taxon>Alphaproteobacteria</taxon>
        <taxon>Hyphomicrobiales</taxon>
        <taxon>Stappiaceae</taxon>
        <taxon>Roseibium</taxon>
    </lineage>
</organism>